<keyword evidence="3" id="KW-1185">Reference proteome</keyword>
<reference evidence="2 3" key="1">
    <citation type="submission" date="2018-06" db="EMBL/GenBank/DDBJ databases">
        <title>Halonotius sp. F13-13 a new haloarchaeeon isolated from a solar saltern from Isla Cristina, Huelva, Spain.</title>
        <authorList>
            <person name="Duran-Viseras A."/>
            <person name="Sanchez-Porro C."/>
            <person name="Ventosa A."/>
        </authorList>
    </citation>
    <scope>NUCLEOTIDE SEQUENCE [LARGE SCALE GENOMIC DNA]</scope>
    <source>
        <strain evidence="2 3">F13-13</strain>
    </source>
</reference>
<feature type="domain" description="Pyrrolo-quinoline quinone repeat" evidence="1">
    <location>
        <begin position="11"/>
        <end position="161"/>
    </location>
</feature>
<dbReference type="InterPro" id="IPR015943">
    <property type="entry name" value="WD40/YVTN_repeat-like_dom_sf"/>
</dbReference>
<dbReference type="SMART" id="SM00564">
    <property type="entry name" value="PQQ"/>
    <property type="match status" value="5"/>
</dbReference>
<evidence type="ECO:0000313" key="2">
    <source>
        <dbReference type="EMBL" id="RJX45017.1"/>
    </source>
</evidence>
<evidence type="ECO:0000313" key="3">
    <source>
        <dbReference type="Proteomes" id="UP000276588"/>
    </source>
</evidence>
<dbReference type="PANTHER" id="PTHR34512:SF30">
    <property type="entry name" value="OUTER MEMBRANE PROTEIN ASSEMBLY FACTOR BAMB"/>
    <property type="match status" value="1"/>
</dbReference>
<dbReference type="RefSeq" id="WP_120100321.1">
    <property type="nucleotide sequence ID" value="NZ_QKNY01000002.1"/>
</dbReference>
<dbReference type="SUPFAM" id="SSF50998">
    <property type="entry name" value="Quinoprotein alcohol dehydrogenase-like"/>
    <property type="match status" value="1"/>
</dbReference>
<dbReference type="InterPro" id="IPR011047">
    <property type="entry name" value="Quinoprotein_ADH-like_sf"/>
</dbReference>
<dbReference type="InterPro" id="IPR002372">
    <property type="entry name" value="PQQ_rpt_dom"/>
</dbReference>
<feature type="domain" description="Pyrrolo-quinoline quinone repeat" evidence="1">
    <location>
        <begin position="193"/>
        <end position="298"/>
    </location>
</feature>
<gene>
    <name evidence="2" type="ORF">DM826_00885</name>
</gene>
<dbReference type="AlphaFoldDB" id="A0A3A6PTU1"/>
<dbReference type="Pfam" id="PF13360">
    <property type="entry name" value="PQQ_2"/>
    <property type="match status" value="2"/>
</dbReference>
<dbReference type="OrthoDB" id="8638at2157"/>
<name>A0A3A6PTU1_9EURY</name>
<dbReference type="Gene3D" id="2.130.10.10">
    <property type="entry name" value="YVTN repeat-like/Quinoprotein amine dehydrogenase"/>
    <property type="match status" value="1"/>
</dbReference>
<dbReference type="Gene3D" id="2.40.10.480">
    <property type="match status" value="1"/>
</dbReference>
<dbReference type="EMBL" id="QKNY01000002">
    <property type="protein sequence ID" value="RJX45017.1"/>
    <property type="molecule type" value="Genomic_DNA"/>
</dbReference>
<organism evidence="2 3">
    <name type="scientific">Halonotius aquaticus</name>
    <dbReference type="NCBI Taxonomy" id="2216978"/>
    <lineage>
        <taxon>Archaea</taxon>
        <taxon>Methanobacteriati</taxon>
        <taxon>Methanobacteriota</taxon>
        <taxon>Stenosarchaea group</taxon>
        <taxon>Halobacteria</taxon>
        <taxon>Halobacteriales</taxon>
        <taxon>Haloferacaceae</taxon>
        <taxon>Halonotius</taxon>
    </lineage>
</organism>
<comment type="caution">
    <text evidence="2">The sequence shown here is derived from an EMBL/GenBank/DDBJ whole genome shotgun (WGS) entry which is preliminary data.</text>
</comment>
<accession>A0A3A6PTU1</accession>
<dbReference type="Proteomes" id="UP000276588">
    <property type="component" value="Unassembled WGS sequence"/>
</dbReference>
<proteinExistence type="predicted"/>
<dbReference type="PANTHER" id="PTHR34512">
    <property type="entry name" value="CELL SURFACE PROTEIN"/>
    <property type="match status" value="1"/>
</dbReference>
<protein>
    <recommendedName>
        <fullName evidence="1">Pyrrolo-quinoline quinone repeat domain-containing protein</fullName>
    </recommendedName>
</protein>
<dbReference type="InterPro" id="IPR018391">
    <property type="entry name" value="PQQ_b-propeller_rpt"/>
</dbReference>
<sequence length="326" mass="35684">MVTLRNSRGGGYIKIIDPTGEQQYRSEELGGEYFLHVANTDFEHRVAITDSNIYASGWDQSDTARLAAFDADSGQRQWTHDIDSASPQNVIPFVAADTDRVYFAAKDSEVLSDDQSTATVLRAVSASDGTELWEQEWDGFPIRGLGVFDSQVIFGLDETLYWFNPAAGTVASQIDLHSWKGFIRDGRILYTADSTLRSFDLTTGEQLGSTERDREPDEQCLVSNGMIFCATNPGYLTAHDLTSLSKSWEVQVNHSITTQPGATDSVVFVADSNGNYSGVNIETGEIVYTDTQSARDIRLAGLSDFICIAVRTGEDSFAQGFAISGT</sequence>
<evidence type="ECO:0000259" key="1">
    <source>
        <dbReference type="Pfam" id="PF13360"/>
    </source>
</evidence>